<sequence length="214" mass="24140">MYLSSDQLLPQLLVVCGLLYLLTLYAAVRYAPWQKLMVRENSNTYFAALVGILFFWMLGTEIEAGAVFHLSAMTSLTLMVGWQFAIIGGSFVLAGLILTQQGEWLAFLPSSLVSILVPVMMTWFLLVLVLVRSLLPKHFFIYIFFNAFFTGAIIHDERRSCHDKPVVAVGRTVRVIVEWFCYLDSADAVSRGCIEWLDYDSAGWIKAGVGFNFQ</sequence>
<organism evidence="2 3">
    <name type="scientific">Solemya elarraichensis gill symbiont</name>
    <dbReference type="NCBI Taxonomy" id="1918949"/>
    <lineage>
        <taxon>Bacteria</taxon>
        <taxon>Pseudomonadati</taxon>
        <taxon>Pseudomonadota</taxon>
        <taxon>Gammaproteobacteria</taxon>
        <taxon>sulfur-oxidizing symbionts</taxon>
    </lineage>
</organism>
<gene>
    <name evidence="2" type="ORF">BOW52_05890</name>
</gene>
<feature type="transmembrane region" description="Helical" evidence="1">
    <location>
        <begin position="105"/>
        <end position="131"/>
    </location>
</feature>
<protein>
    <submittedName>
        <fullName evidence="2">Uncharacterized protein</fullName>
    </submittedName>
</protein>
<name>A0A1T2L5P4_9GAMM</name>
<proteinExistence type="predicted"/>
<dbReference type="EMBL" id="MPRK01000089">
    <property type="protein sequence ID" value="OOZ40427.1"/>
    <property type="molecule type" value="Genomic_DNA"/>
</dbReference>
<keyword evidence="1" id="KW-1133">Transmembrane helix</keyword>
<dbReference type="RefSeq" id="WP_078476892.1">
    <property type="nucleotide sequence ID" value="NZ_MPRK01000089.1"/>
</dbReference>
<evidence type="ECO:0000313" key="2">
    <source>
        <dbReference type="EMBL" id="OOZ40427.1"/>
    </source>
</evidence>
<feature type="transmembrane region" description="Helical" evidence="1">
    <location>
        <begin position="79"/>
        <end position="98"/>
    </location>
</feature>
<evidence type="ECO:0000313" key="3">
    <source>
        <dbReference type="Proteomes" id="UP000190198"/>
    </source>
</evidence>
<feature type="transmembrane region" description="Helical" evidence="1">
    <location>
        <begin position="43"/>
        <end position="59"/>
    </location>
</feature>
<dbReference type="Gene3D" id="1.10.1760.20">
    <property type="match status" value="1"/>
</dbReference>
<keyword evidence="1" id="KW-0472">Membrane</keyword>
<evidence type="ECO:0000256" key="1">
    <source>
        <dbReference type="SAM" id="Phobius"/>
    </source>
</evidence>
<dbReference type="OrthoDB" id="5297929at2"/>
<keyword evidence="3" id="KW-1185">Reference proteome</keyword>
<dbReference type="Proteomes" id="UP000190198">
    <property type="component" value="Unassembled WGS sequence"/>
</dbReference>
<feature type="transmembrane region" description="Helical" evidence="1">
    <location>
        <begin position="12"/>
        <end position="31"/>
    </location>
</feature>
<accession>A0A1T2L5P4</accession>
<reference evidence="2 3" key="1">
    <citation type="submission" date="2016-11" db="EMBL/GenBank/DDBJ databases">
        <title>Mixed transmission modes and dynamic genome evolution in an obligate animal-bacterial symbiosis.</title>
        <authorList>
            <person name="Russell S.L."/>
            <person name="Corbett-Detig R.B."/>
            <person name="Cavanaugh C.M."/>
        </authorList>
    </citation>
    <scope>NUCLEOTIDE SEQUENCE [LARGE SCALE GENOMIC DNA]</scope>
    <source>
        <strain evidence="2">Sp-SM6</strain>
    </source>
</reference>
<comment type="caution">
    <text evidence="2">The sequence shown here is derived from an EMBL/GenBank/DDBJ whole genome shotgun (WGS) entry which is preliminary data.</text>
</comment>
<keyword evidence="1" id="KW-0812">Transmembrane</keyword>
<dbReference type="AlphaFoldDB" id="A0A1T2L5P4"/>
<feature type="transmembrane region" description="Helical" evidence="1">
    <location>
        <begin position="137"/>
        <end position="154"/>
    </location>
</feature>